<dbReference type="Proteomes" id="UP000199245">
    <property type="component" value="Unassembled WGS sequence"/>
</dbReference>
<reference evidence="1 2" key="1">
    <citation type="submission" date="2016-10" db="EMBL/GenBank/DDBJ databases">
        <authorList>
            <person name="de Groot N.N."/>
        </authorList>
    </citation>
    <scope>NUCLEOTIDE SEQUENCE [LARGE SCALE GENOMIC DNA]</scope>
    <source>
        <strain evidence="1 2">R5</strain>
    </source>
</reference>
<dbReference type="Gene3D" id="1.10.238.160">
    <property type="match status" value="1"/>
</dbReference>
<organism evidence="1 2">
    <name type="scientific">Bradyrhizobium brasilense</name>
    <dbReference type="NCBI Taxonomy" id="1419277"/>
    <lineage>
        <taxon>Bacteria</taxon>
        <taxon>Pseudomonadati</taxon>
        <taxon>Pseudomonadota</taxon>
        <taxon>Alphaproteobacteria</taxon>
        <taxon>Hyphomicrobiales</taxon>
        <taxon>Nitrobacteraceae</taxon>
        <taxon>Bradyrhizobium</taxon>
    </lineage>
</organism>
<dbReference type="InterPro" id="IPR010260">
    <property type="entry name" value="AlpA"/>
</dbReference>
<protein>
    <submittedName>
        <fullName evidence="1">Transcriptional regulator, AlpA family</fullName>
    </submittedName>
</protein>
<dbReference type="AlphaFoldDB" id="A0A1G7AC06"/>
<dbReference type="Pfam" id="PF05930">
    <property type="entry name" value="Phage_AlpA"/>
    <property type="match status" value="1"/>
</dbReference>
<proteinExistence type="predicted"/>
<evidence type="ECO:0000313" key="1">
    <source>
        <dbReference type="EMBL" id="SDE12444.1"/>
    </source>
</evidence>
<gene>
    <name evidence="1" type="ORF">SAMN05216337_102067</name>
</gene>
<dbReference type="EMBL" id="FMZW01000020">
    <property type="protein sequence ID" value="SDE12444.1"/>
    <property type="molecule type" value="Genomic_DNA"/>
</dbReference>
<accession>A0A1G7AC06</accession>
<evidence type="ECO:0000313" key="2">
    <source>
        <dbReference type="Proteomes" id="UP000199245"/>
    </source>
</evidence>
<sequence>MKIIRPVKIISFNDLSEKYGITFQRSHLYDLERESKFPKRVRLGMNRIGWVQSEIEAWLAEKLAARNALS</sequence>
<name>A0A1G7AC06_9BRAD</name>